<dbReference type="eggNOG" id="ENOG503015R">
    <property type="taxonomic scope" value="Bacteria"/>
</dbReference>
<sequence>MSRPRTNRIIEGLVATLLLSGLAIAAPVVNAAGSPPRTIFLTLPANLATPTVSLSASPSPSEGLRLVIDTTGFQFSEVCVPQADATPIGHAHVFVNGVKVASTYGPVIDIAPLPSGRNVVEVVLRGQDHRALAGPQGLIKAGLRLEI</sequence>
<protein>
    <submittedName>
        <fullName evidence="1">Uncharacterized protein</fullName>
    </submittedName>
</protein>
<dbReference type="Proteomes" id="UP000022447">
    <property type="component" value="Unassembled WGS sequence"/>
</dbReference>
<accession>X7E7I7</accession>
<proteinExistence type="predicted"/>
<name>X7E7I7_9RHOB</name>
<dbReference type="EMBL" id="JALZ01000060">
    <property type="protein sequence ID" value="ETX12029.1"/>
    <property type="molecule type" value="Genomic_DNA"/>
</dbReference>
<dbReference type="STRING" id="1449350.OCH239_18615"/>
<dbReference type="OrthoDB" id="6385276at2"/>
<comment type="caution">
    <text evidence="1">The sequence shown here is derived from an EMBL/GenBank/DDBJ whole genome shotgun (WGS) entry which is preliminary data.</text>
</comment>
<dbReference type="RefSeq" id="WP_037267043.1">
    <property type="nucleotide sequence ID" value="NZ_JALZ01000060.1"/>
</dbReference>
<keyword evidence="2" id="KW-1185">Reference proteome</keyword>
<evidence type="ECO:0000313" key="1">
    <source>
        <dbReference type="EMBL" id="ETX12029.1"/>
    </source>
</evidence>
<reference evidence="1 2" key="1">
    <citation type="submission" date="2014-01" db="EMBL/GenBank/DDBJ databases">
        <title>Roseivivax halodurans JCM 10272 Genome Sequencing.</title>
        <authorList>
            <person name="Lai Q."/>
            <person name="Li G."/>
            <person name="Shao Z."/>
        </authorList>
    </citation>
    <scope>NUCLEOTIDE SEQUENCE [LARGE SCALE GENOMIC DNA]</scope>
    <source>
        <strain evidence="1 2">JCM 10272</strain>
    </source>
</reference>
<evidence type="ECO:0000313" key="2">
    <source>
        <dbReference type="Proteomes" id="UP000022447"/>
    </source>
</evidence>
<gene>
    <name evidence="1" type="ORF">OCH239_18615</name>
</gene>
<dbReference type="AlphaFoldDB" id="X7E7I7"/>
<organism evidence="1 2">
    <name type="scientific">Roseivivax halodurans JCM 10272</name>
    <dbReference type="NCBI Taxonomy" id="1449350"/>
    <lineage>
        <taxon>Bacteria</taxon>
        <taxon>Pseudomonadati</taxon>
        <taxon>Pseudomonadota</taxon>
        <taxon>Alphaproteobacteria</taxon>
        <taxon>Rhodobacterales</taxon>
        <taxon>Roseobacteraceae</taxon>
        <taxon>Roseivivax</taxon>
    </lineage>
</organism>